<name>A0A0K0E2H7_STRER</name>
<dbReference type="EC" id="3.2.1.23" evidence="7"/>
<dbReference type="InterPro" id="IPR048913">
    <property type="entry name" value="BetaGal_gal-bd"/>
</dbReference>
<keyword evidence="2 9" id="KW-0732">Signal</keyword>
<feature type="domain" description="Glycoside hydrolase 35 catalytic" evidence="10">
    <location>
        <begin position="33"/>
        <end position="353"/>
    </location>
</feature>
<evidence type="ECO:0000256" key="9">
    <source>
        <dbReference type="SAM" id="SignalP"/>
    </source>
</evidence>
<evidence type="ECO:0000313" key="14">
    <source>
        <dbReference type="WBParaSite" id="SSTP_0000369700.1"/>
    </source>
</evidence>
<dbReference type="PROSITE" id="PS01182">
    <property type="entry name" value="GLYCOSYL_HYDROL_F35"/>
    <property type="match status" value="1"/>
</dbReference>
<evidence type="ECO:0000256" key="7">
    <source>
        <dbReference type="RuleBase" id="RU000675"/>
    </source>
</evidence>
<dbReference type="Pfam" id="PF21317">
    <property type="entry name" value="BetaGal_ABD_1"/>
    <property type="match status" value="1"/>
</dbReference>
<dbReference type="SUPFAM" id="SSF49785">
    <property type="entry name" value="Galactose-binding domain-like"/>
    <property type="match status" value="1"/>
</dbReference>
<keyword evidence="5 7" id="KW-0326">Glycosidase</keyword>
<dbReference type="AlphaFoldDB" id="A0A0K0E2H7"/>
<feature type="domain" description="Beta-galactosidase galactose-binding" evidence="12">
    <location>
        <begin position="531"/>
        <end position="590"/>
    </location>
</feature>
<evidence type="ECO:0000256" key="3">
    <source>
        <dbReference type="ARBA" id="ARBA00022801"/>
    </source>
</evidence>
<comment type="catalytic activity">
    <reaction evidence="7">
        <text>Hydrolysis of terminal non-reducing beta-D-galactose residues in beta-D-galactosides.</text>
        <dbReference type="EC" id="3.2.1.23"/>
    </reaction>
</comment>
<dbReference type="STRING" id="6248.A0A0K0E2H7"/>
<dbReference type="GO" id="GO:0004565">
    <property type="term" value="F:beta-galactosidase activity"/>
    <property type="evidence" value="ECO:0007669"/>
    <property type="project" value="UniProtKB-EC"/>
</dbReference>
<evidence type="ECO:0000256" key="1">
    <source>
        <dbReference type="ARBA" id="ARBA00009809"/>
    </source>
</evidence>
<protein>
    <recommendedName>
        <fullName evidence="7">Beta-galactosidase</fullName>
        <ecNumber evidence="7">3.2.1.23</ecNumber>
    </recommendedName>
</protein>
<feature type="chain" id="PRO_5005327597" description="Beta-galactosidase" evidence="9">
    <location>
        <begin position="22"/>
        <end position="622"/>
    </location>
</feature>
<dbReference type="FunFam" id="3.20.20.80:FF:000017">
    <property type="entry name" value="Beta-galactosidase"/>
    <property type="match status" value="1"/>
</dbReference>
<dbReference type="Pfam" id="PF01301">
    <property type="entry name" value="Glyco_hydro_35"/>
    <property type="match status" value="1"/>
</dbReference>
<dbReference type="InterPro" id="IPR017853">
    <property type="entry name" value="GH"/>
</dbReference>
<evidence type="ECO:0000259" key="10">
    <source>
        <dbReference type="Pfam" id="PF01301"/>
    </source>
</evidence>
<feature type="active site" description="Proton donor" evidence="6">
    <location>
        <position position="182"/>
    </location>
</feature>
<accession>A0A0K0E2H7</accession>
<evidence type="ECO:0000313" key="13">
    <source>
        <dbReference type="Proteomes" id="UP000035681"/>
    </source>
</evidence>
<dbReference type="PANTHER" id="PTHR23421">
    <property type="entry name" value="BETA-GALACTOSIDASE RELATED"/>
    <property type="match status" value="1"/>
</dbReference>
<evidence type="ECO:0000256" key="2">
    <source>
        <dbReference type="ARBA" id="ARBA00022729"/>
    </source>
</evidence>
<keyword evidence="3 7" id="KW-0378">Hydrolase</keyword>
<keyword evidence="4" id="KW-0325">Glycoprotein</keyword>
<dbReference type="InterPro" id="IPR019801">
    <property type="entry name" value="Glyco_hydro_35_CS"/>
</dbReference>
<dbReference type="PIRSF" id="PIRSF006336">
    <property type="entry name" value="B-gal"/>
    <property type="match status" value="1"/>
</dbReference>
<dbReference type="WBParaSite" id="TCONS_00008162.p1">
    <property type="protein sequence ID" value="TCONS_00008162.p1"/>
    <property type="gene ID" value="XLOC_006138"/>
</dbReference>
<dbReference type="WBParaSite" id="SSTP_0000369700.1">
    <property type="protein sequence ID" value="SSTP_0000369700.1"/>
    <property type="gene ID" value="SSTP_0000369700"/>
</dbReference>
<feature type="signal peptide" evidence="9">
    <location>
        <begin position="1"/>
        <end position="21"/>
    </location>
</feature>
<dbReference type="Gene3D" id="2.60.120.260">
    <property type="entry name" value="Galactose-binding domain-like"/>
    <property type="match status" value="2"/>
</dbReference>
<organism evidence="14">
    <name type="scientific">Strongyloides stercoralis</name>
    <name type="common">Threadworm</name>
    <dbReference type="NCBI Taxonomy" id="6248"/>
    <lineage>
        <taxon>Eukaryota</taxon>
        <taxon>Metazoa</taxon>
        <taxon>Ecdysozoa</taxon>
        <taxon>Nematoda</taxon>
        <taxon>Chromadorea</taxon>
        <taxon>Rhabditida</taxon>
        <taxon>Tylenchina</taxon>
        <taxon>Panagrolaimomorpha</taxon>
        <taxon>Strongyloidoidea</taxon>
        <taxon>Strongyloididae</taxon>
        <taxon>Strongyloides</taxon>
    </lineage>
</organism>
<dbReference type="InterPro" id="IPR026283">
    <property type="entry name" value="B-gal_1-like"/>
</dbReference>
<dbReference type="InterPro" id="IPR001944">
    <property type="entry name" value="Glycoside_Hdrlase_35"/>
</dbReference>
<reference evidence="14" key="1">
    <citation type="submission" date="2015-08" db="UniProtKB">
        <authorList>
            <consortium name="WormBaseParasite"/>
        </authorList>
    </citation>
    <scope>IDENTIFICATION</scope>
</reference>
<evidence type="ECO:0000256" key="5">
    <source>
        <dbReference type="ARBA" id="ARBA00023295"/>
    </source>
</evidence>
<dbReference type="Gene3D" id="3.20.20.80">
    <property type="entry name" value="Glycosidases"/>
    <property type="match status" value="1"/>
</dbReference>
<feature type="active site" description="Nucleophile" evidence="6">
    <location>
        <position position="265"/>
    </location>
</feature>
<proteinExistence type="inferred from homology"/>
<dbReference type="InterPro" id="IPR008979">
    <property type="entry name" value="Galactose-bd-like_sf"/>
</dbReference>
<evidence type="ECO:0000259" key="12">
    <source>
        <dbReference type="Pfam" id="PF21467"/>
    </source>
</evidence>
<evidence type="ECO:0000256" key="4">
    <source>
        <dbReference type="ARBA" id="ARBA00023180"/>
    </source>
</evidence>
<keyword evidence="13" id="KW-1185">Reference proteome</keyword>
<dbReference type="Pfam" id="PF21467">
    <property type="entry name" value="BetaGal_gal-bd"/>
    <property type="match status" value="1"/>
</dbReference>
<dbReference type="GO" id="GO:0005975">
    <property type="term" value="P:carbohydrate metabolic process"/>
    <property type="evidence" value="ECO:0007669"/>
    <property type="project" value="InterPro"/>
</dbReference>
<evidence type="ECO:0000256" key="6">
    <source>
        <dbReference type="PIRSR" id="PIRSR006336-1"/>
    </source>
</evidence>
<dbReference type="InterPro" id="IPR031330">
    <property type="entry name" value="Gly_Hdrlase_35_cat"/>
</dbReference>
<dbReference type="PRINTS" id="PR00742">
    <property type="entry name" value="GLHYDRLASE35"/>
</dbReference>
<dbReference type="SUPFAM" id="SSF51445">
    <property type="entry name" value="(Trans)glycosidases"/>
    <property type="match status" value="1"/>
</dbReference>
<evidence type="ECO:0000259" key="11">
    <source>
        <dbReference type="Pfam" id="PF21317"/>
    </source>
</evidence>
<sequence>MILFFKLPILFLLLYLSCLDSYNRFVADNKTHQFLLDGQPFRYLSGEFHYFRVPSIYWRDRLRKARGLGLNSIQVYIPWNYHNPFENRYLFNGEYDFVKFIKTAQEEGLFVILRAGPYICAEWENGGLPWWLSLKDKNITMRSYDSTYIRYVHEWWRILMSKVKPLLIKNGGPILMIQIENEYGSYFACDKKYITFLRDLTWELLGDDVQLYTTDGISENLLSCGCVDKVLCTVDFGVRKSKEDVSKQFALQNQFTHGGPKVNSEYYVGWFVGWGKRKFTFPTSKEVVDNLQWMWEAGGNINIYTVTGGTSFGFTTGTIYDGTIVATTYDFDAPIKENGDIGDKYYAIQKWISSLENWKWKPIYGYKNYTRIAYGKVKLKVLENGLSHIEQKCAFSDRPLTFEELRTPYGFVLYKASVNDLKEISVPGIKDIGFISINNDYIGKIDKKNFTLKTDYEGCGGLQILVENQGRSDYETFVDWKGILDNNITVNGKKINKWESCWLSLYVTDEYYKEDDSKEILSKSEKELLGPTVFLGILEINQLADTYVVSKGFHKGIILINDHNLGRYWNDMGPQQSLYVPKSFLRVGKNKIMVLELEKCDICDNKDNCFIEFVQDPVWNWN</sequence>
<dbReference type="InterPro" id="IPR048912">
    <property type="entry name" value="BetaGal1-like_ABD1"/>
</dbReference>
<comment type="similarity">
    <text evidence="1 8">Belongs to the glycosyl hydrolase 35 family.</text>
</comment>
<dbReference type="Proteomes" id="UP000035681">
    <property type="component" value="Unplaced"/>
</dbReference>
<feature type="domain" description="Beta-galactosidase 1-like first all-beta" evidence="11">
    <location>
        <begin position="399"/>
        <end position="501"/>
    </location>
</feature>
<evidence type="ECO:0000256" key="8">
    <source>
        <dbReference type="RuleBase" id="RU003679"/>
    </source>
</evidence>